<keyword evidence="9" id="KW-0812">Transmembrane</keyword>
<dbReference type="GO" id="GO:0000155">
    <property type="term" value="F:phosphorelay sensor kinase activity"/>
    <property type="evidence" value="ECO:0007669"/>
    <property type="project" value="InterPro"/>
</dbReference>
<keyword evidence="8" id="KW-0902">Two-component regulatory system</keyword>
<evidence type="ECO:0000256" key="1">
    <source>
        <dbReference type="ARBA" id="ARBA00000085"/>
    </source>
</evidence>
<dbReference type="RefSeq" id="WP_248253773.1">
    <property type="nucleotide sequence ID" value="NZ_JAIWJX010000002.1"/>
</dbReference>
<keyword evidence="3" id="KW-0597">Phosphoprotein</keyword>
<keyword evidence="9" id="KW-0472">Membrane</keyword>
<sequence>MELWIIYTKLIVVLFLAVSYAHMNVENLPWIIFCLLLYVSLNIMIYIFSREKFQQTVLLVSILMTCLAFYYVDPLFILLLPLNLYELASPYFKTKWLLLALGLIPVLYLPQNKYLFGLVSAFTFVVHTMTTRYTEKLIQYESKLDKVRHDMQRLTSSLNENQEYIKQSEYTHRLEERNRISQQIHDSIGHSMTGALIQMEAAKSLMGMDTEKAKELLQNAIVISKKGIEDIRITLKNMKPPTEQMGVQRMKLMIEEFSVKHRIKAPFVYKGNMDMITPIQWKIIAENVTEALTNSMKYSKATEITIEIQVLNRMIKAEVKDNGRGAVKVVKGLGIMGMEERTASVNGTIIVDGANGFSVTTLLPIGKVKGLI</sequence>
<dbReference type="EMBL" id="JAIWJX010000002">
    <property type="protein sequence ID" value="MCK6258487.1"/>
    <property type="molecule type" value="Genomic_DNA"/>
</dbReference>
<reference evidence="11" key="1">
    <citation type="submission" date="2021-09" db="EMBL/GenBank/DDBJ databases">
        <title>Genome analysis of Fictibacillus sp. KIGAM418 isolated from marine sediment.</title>
        <authorList>
            <person name="Seo M.-J."/>
            <person name="Cho E.-S."/>
            <person name="Hwang C.Y."/>
        </authorList>
    </citation>
    <scope>NUCLEOTIDE SEQUENCE</scope>
    <source>
        <strain evidence="11">KIGAM418</strain>
    </source>
</reference>
<evidence type="ECO:0000256" key="7">
    <source>
        <dbReference type="ARBA" id="ARBA00022840"/>
    </source>
</evidence>
<proteinExistence type="predicted"/>
<evidence type="ECO:0000256" key="4">
    <source>
        <dbReference type="ARBA" id="ARBA00022679"/>
    </source>
</evidence>
<keyword evidence="6 11" id="KW-0418">Kinase</keyword>
<dbReference type="Gene3D" id="3.30.565.10">
    <property type="entry name" value="Histidine kinase-like ATPase, C-terminal domain"/>
    <property type="match status" value="1"/>
</dbReference>
<dbReference type="CDD" id="cd16917">
    <property type="entry name" value="HATPase_UhpB-NarQ-NarX-like"/>
    <property type="match status" value="1"/>
</dbReference>
<dbReference type="Proteomes" id="UP001139011">
    <property type="component" value="Unassembled WGS sequence"/>
</dbReference>
<feature type="transmembrane region" description="Helical" evidence="9">
    <location>
        <begin position="55"/>
        <end position="80"/>
    </location>
</feature>
<evidence type="ECO:0000256" key="3">
    <source>
        <dbReference type="ARBA" id="ARBA00022553"/>
    </source>
</evidence>
<dbReference type="PANTHER" id="PTHR24421:SF10">
    <property type="entry name" value="NITRATE_NITRITE SENSOR PROTEIN NARQ"/>
    <property type="match status" value="1"/>
</dbReference>
<dbReference type="InterPro" id="IPR011712">
    <property type="entry name" value="Sig_transdc_His_kin_sub3_dim/P"/>
</dbReference>
<dbReference type="AlphaFoldDB" id="A0A9X1XCS2"/>
<feature type="domain" description="Signal transduction histidine kinase subgroup 3 dimerisation and phosphoacceptor" evidence="10">
    <location>
        <begin position="176"/>
        <end position="242"/>
    </location>
</feature>
<keyword evidence="12" id="KW-1185">Reference proteome</keyword>
<dbReference type="GO" id="GO:0046983">
    <property type="term" value="F:protein dimerization activity"/>
    <property type="evidence" value="ECO:0007669"/>
    <property type="project" value="InterPro"/>
</dbReference>
<dbReference type="GO" id="GO:0005524">
    <property type="term" value="F:ATP binding"/>
    <property type="evidence" value="ECO:0007669"/>
    <property type="project" value="UniProtKB-KW"/>
</dbReference>
<dbReference type="Gene3D" id="1.20.5.1930">
    <property type="match status" value="1"/>
</dbReference>
<name>A0A9X1XCS2_9BACL</name>
<accession>A0A9X1XCS2</accession>
<dbReference type="GO" id="GO:0016020">
    <property type="term" value="C:membrane"/>
    <property type="evidence" value="ECO:0007669"/>
    <property type="project" value="InterPro"/>
</dbReference>
<feature type="transmembrane region" description="Helical" evidence="9">
    <location>
        <begin position="114"/>
        <end position="133"/>
    </location>
</feature>
<organism evidence="11 12">
    <name type="scientific">Fictibacillus marinisediminis</name>
    <dbReference type="NCBI Taxonomy" id="2878389"/>
    <lineage>
        <taxon>Bacteria</taxon>
        <taxon>Bacillati</taxon>
        <taxon>Bacillota</taxon>
        <taxon>Bacilli</taxon>
        <taxon>Bacillales</taxon>
        <taxon>Fictibacillaceae</taxon>
        <taxon>Fictibacillus</taxon>
    </lineage>
</organism>
<protein>
    <recommendedName>
        <fullName evidence="2">histidine kinase</fullName>
        <ecNumber evidence="2">2.7.13.3</ecNumber>
    </recommendedName>
</protein>
<gene>
    <name evidence="11" type="ORF">LCY76_18085</name>
</gene>
<feature type="transmembrane region" description="Helical" evidence="9">
    <location>
        <begin position="30"/>
        <end position="49"/>
    </location>
</feature>
<keyword evidence="4" id="KW-0808">Transferase</keyword>
<evidence type="ECO:0000259" key="10">
    <source>
        <dbReference type="Pfam" id="PF07730"/>
    </source>
</evidence>
<evidence type="ECO:0000313" key="11">
    <source>
        <dbReference type="EMBL" id="MCK6258487.1"/>
    </source>
</evidence>
<evidence type="ECO:0000256" key="8">
    <source>
        <dbReference type="ARBA" id="ARBA00023012"/>
    </source>
</evidence>
<dbReference type="PANTHER" id="PTHR24421">
    <property type="entry name" value="NITRATE/NITRITE SENSOR PROTEIN NARX-RELATED"/>
    <property type="match status" value="1"/>
</dbReference>
<comment type="caution">
    <text evidence="11">The sequence shown here is derived from an EMBL/GenBank/DDBJ whole genome shotgun (WGS) entry which is preliminary data.</text>
</comment>
<dbReference type="InterPro" id="IPR050482">
    <property type="entry name" value="Sensor_HK_TwoCompSys"/>
</dbReference>
<dbReference type="EC" id="2.7.13.3" evidence="2"/>
<evidence type="ECO:0000256" key="9">
    <source>
        <dbReference type="SAM" id="Phobius"/>
    </source>
</evidence>
<keyword evidence="7" id="KW-0067">ATP-binding</keyword>
<evidence type="ECO:0000256" key="2">
    <source>
        <dbReference type="ARBA" id="ARBA00012438"/>
    </source>
</evidence>
<feature type="transmembrane region" description="Helical" evidence="9">
    <location>
        <begin position="6"/>
        <end position="23"/>
    </location>
</feature>
<keyword evidence="5" id="KW-0547">Nucleotide-binding</keyword>
<evidence type="ECO:0000256" key="5">
    <source>
        <dbReference type="ARBA" id="ARBA00022741"/>
    </source>
</evidence>
<keyword evidence="9" id="KW-1133">Transmembrane helix</keyword>
<dbReference type="Pfam" id="PF07730">
    <property type="entry name" value="HisKA_3"/>
    <property type="match status" value="1"/>
</dbReference>
<dbReference type="InterPro" id="IPR036890">
    <property type="entry name" value="HATPase_C_sf"/>
</dbReference>
<evidence type="ECO:0000256" key="6">
    <source>
        <dbReference type="ARBA" id="ARBA00022777"/>
    </source>
</evidence>
<dbReference type="SUPFAM" id="SSF55874">
    <property type="entry name" value="ATPase domain of HSP90 chaperone/DNA topoisomerase II/histidine kinase"/>
    <property type="match status" value="1"/>
</dbReference>
<evidence type="ECO:0000313" key="12">
    <source>
        <dbReference type="Proteomes" id="UP001139011"/>
    </source>
</evidence>
<comment type="catalytic activity">
    <reaction evidence="1">
        <text>ATP + protein L-histidine = ADP + protein N-phospho-L-histidine.</text>
        <dbReference type="EC" id="2.7.13.3"/>
    </reaction>
</comment>